<comment type="subcellular location">
    <subcellularLocation>
        <location evidence="2 9">Nucleus</location>
    </subcellularLocation>
</comment>
<comment type="function">
    <text evidence="9">Required for endonucleolytic cleavage during polyadenylation-dependent pre-mRNA 3'-end formation.</text>
</comment>
<feature type="domain" description="Clp1 P-loop" evidence="13">
    <location>
        <begin position="145"/>
        <end position="349"/>
    </location>
</feature>
<feature type="binding site" evidence="9">
    <location>
        <begin position="148"/>
        <end position="153"/>
    </location>
    <ligand>
        <name>ATP</name>
        <dbReference type="ChEBI" id="CHEBI:30616"/>
    </ligand>
</feature>
<dbReference type="Gene3D" id="3.40.50.300">
    <property type="entry name" value="P-loop containing nucleotide triphosphate hydrolases"/>
    <property type="match status" value="1"/>
</dbReference>
<evidence type="ECO:0000259" key="11">
    <source>
        <dbReference type="Pfam" id="PF06807"/>
    </source>
</evidence>
<dbReference type="Gene3D" id="2.60.120.1030">
    <property type="entry name" value="Clp1, DNA binding domain"/>
    <property type="match status" value="1"/>
</dbReference>
<evidence type="ECO:0000256" key="4">
    <source>
        <dbReference type="ARBA" id="ARBA00019824"/>
    </source>
</evidence>
<comment type="subunit">
    <text evidence="9">Component of a pre-mRNA cleavage factor complex. Interacts directly with PCF11.</text>
</comment>
<dbReference type="InterPro" id="IPR028606">
    <property type="entry name" value="Clp1"/>
</dbReference>
<dbReference type="InterPro" id="IPR038238">
    <property type="entry name" value="Clp1_C_sf"/>
</dbReference>
<dbReference type="SUPFAM" id="SSF52540">
    <property type="entry name" value="P-loop containing nucleoside triphosphate hydrolases"/>
    <property type="match status" value="1"/>
</dbReference>
<dbReference type="Pfam" id="PF00326">
    <property type="entry name" value="Peptidase_S9"/>
    <property type="match status" value="1"/>
</dbReference>
<dbReference type="InterPro" id="IPR027417">
    <property type="entry name" value="P-loop_NTPase"/>
</dbReference>
<reference evidence="14 15" key="1">
    <citation type="submission" date="2024-02" db="EMBL/GenBank/DDBJ databases">
        <title>First draft genome assembly of two strains of Seiridium cardinale.</title>
        <authorList>
            <person name="Emiliani G."/>
            <person name="Scali E."/>
        </authorList>
    </citation>
    <scope>NUCLEOTIDE SEQUENCE [LARGE SCALE GENOMIC DNA]</scope>
    <source>
        <strain evidence="14 15">BM-138-000479</strain>
    </source>
</reference>
<dbReference type="Pfam" id="PF06807">
    <property type="entry name" value="Clp1"/>
    <property type="match status" value="1"/>
</dbReference>
<dbReference type="InterPro" id="IPR010655">
    <property type="entry name" value="Clp1_C"/>
</dbReference>
<dbReference type="PANTHER" id="PTHR12755:SF6">
    <property type="entry name" value="POLYRIBONUCLEOTIDE 5'-HYDROXYL-KINASE CLP1"/>
    <property type="match status" value="1"/>
</dbReference>
<comment type="similarity">
    <text evidence="9">Belongs to the Clp1 family. Clp1 subfamily.</text>
</comment>
<keyword evidence="15" id="KW-1185">Reference proteome</keyword>
<keyword evidence="7 9" id="KW-0067">ATP-binding</keyword>
<evidence type="ECO:0000259" key="10">
    <source>
        <dbReference type="Pfam" id="PF00326"/>
    </source>
</evidence>
<keyword evidence="5 9" id="KW-0507">mRNA processing</keyword>
<name>A0ABR2XJN6_9PEZI</name>
<comment type="caution">
    <text evidence="14">The sequence shown here is derived from an EMBL/GenBank/DDBJ whole genome shotgun (WGS) entry which is preliminary data.</text>
</comment>
<gene>
    <name evidence="9" type="primary">CLP1</name>
    <name evidence="14" type="ORF">SCAR479_09324</name>
</gene>
<dbReference type="Gene3D" id="2.40.30.330">
    <property type="entry name" value="Pre-mRNA cleavage complex subunit Clp1, C-terminal domain"/>
    <property type="match status" value="1"/>
</dbReference>
<evidence type="ECO:0000256" key="9">
    <source>
        <dbReference type="HAMAP-Rule" id="MF_03035"/>
    </source>
</evidence>
<evidence type="ECO:0000256" key="6">
    <source>
        <dbReference type="ARBA" id="ARBA00022741"/>
    </source>
</evidence>
<proteinExistence type="inferred from homology"/>
<dbReference type="InterPro" id="IPR045116">
    <property type="entry name" value="Clp1/Grc3"/>
</dbReference>
<evidence type="ECO:0000256" key="7">
    <source>
        <dbReference type="ARBA" id="ARBA00022840"/>
    </source>
</evidence>
<evidence type="ECO:0000313" key="14">
    <source>
        <dbReference type="EMBL" id="KAK9773984.1"/>
    </source>
</evidence>
<dbReference type="InterPro" id="IPR032324">
    <property type="entry name" value="Clp1_N"/>
</dbReference>
<evidence type="ECO:0000259" key="13">
    <source>
        <dbReference type="Pfam" id="PF16575"/>
    </source>
</evidence>
<dbReference type="HAMAP" id="MF_03035">
    <property type="entry name" value="Clp1"/>
    <property type="match status" value="1"/>
</dbReference>
<dbReference type="EMBL" id="JARVKM010000045">
    <property type="protein sequence ID" value="KAK9773984.1"/>
    <property type="molecule type" value="Genomic_DNA"/>
</dbReference>
<feature type="domain" description="Clp1 C-terminal" evidence="11">
    <location>
        <begin position="356"/>
        <end position="466"/>
    </location>
</feature>
<evidence type="ECO:0000313" key="15">
    <source>
        <dbReference type="Proteomes" id="UP001465668"/>
    </source>
</evidence>
<evidence type="ECO:0000256" key="8">
    <source>
        <dbReference type="ARBA" id="ARBA00023242"/>
    </source>
</evidence>
<keyword evidence="6 9" id="KW-0547">Nucleotide-binding</keyword>
<feature type="domain" description="Clp1 N-terminal" evidence="12">
    <location>
        <begin position="32"/>
        <end position="127"/>
    </location>
</feature>
<evidence type="ECO:0000256" key="5">
    <source>
        <dbReference type="ARBA" id="ARBA00022664"/>
    </source>
</evidence>
<evidence type="ECO:0000256" key="3">
    <source>
        <dbReference type="ARBA" id="ARBA00018706"/>
    </source>
</evidence>
<dbReference type="PANTHER" id="PTHR12755">
    <property type="entry name" value="CLEAVAGE/POLYADENYLATION FACTOR IA SUBUNIT CLP1P"/>
    <property type="match status" value="1"/>
</dbReference>
<evidence type="ECO:0000256" key="2">
    <source>
        <dbReference type="ARBA" id="ARBA00004123"/>
    </source>
</evidence>
<dbReference type="InterPro" id="IPR001375">
    <property type="entry name" value="Peptidase_S9_cat"/>
</dbReference>
<protein>
    <recommendedName>
        <fullName evidence="4">Polynucleotide 5'-hydroxyl-kinase GRC3</fullName>
    </recommendedName>
    <alternativeName>
        <fullName evidence="3">Polynucleotide 5'-hydroxyl-kinase grc3</fullName>
    </alternativeName>
</protein>
<keyword evidence="8 9" id="KW-0539">Nucleus</keyword>
<evidence type="ECO:0000259" key="12">
    <source>
        <dbReference type="Pfam" id="PF16573"/>
    </source>
</evidence>
<dbReference type="Pfam" id="PF16575">
    <property type="entry name" value="CLP1_P"/>
    <property type="match status" value="1"/>
</dbReference>
<dbReference type="SUPFAM" id="SSF53474">
    <property type="entry name" value="alpha/beta-Hydrolases"/>
    <property type="match status" value="1"/>
</dbReference>
<dbReference type="Pfam" id="PF16573">
    <property type="entry name" value="CLP1_N"/>
    <property type="match status" value="1"/>
</dbReference>
<dbReference type="Proteomes" id="UP001465668">
    <property type="component" value="Unassembled WGS sequence"/>
</dbReference>
<evidence type="ECO:0000256" key="1">
    <source>
        <dbReference type="ARBA" id="ARBA00003798"/>
    </source>
</evidence>
<feature type="binding site" evidence="9">
    <location>
        <position position="76"/>
    </location>
    <ligand>
        <name>ATP</name>
        <dbReference type="ChEBI" id="CHEBI:30616"/>
    </ligand>
</feature>
<accession>A0ABR2XJN6</accession>
<feature type="domain" description="Peptidase S9 prolyl oligopeptidase catalytic" evidence="10">
    <location>
        <begin position="581"/>
        <end position="732"/>
    </location>
</feature>
<dbReference type="Gene3D" id="3.40.50.1820">
    <property type="entry name" value="alpha/beta hydrolase"/>
    <property type="match status" value="1"/>
</dbReference>
<dbReference type="InterPro" id="IPR038239">
    <property type="entry name" value="Clp1_N_sf"/>
</dbReference>
<sequence>MSIPGLGQFTAAAAPTASTASASSLTSATISLQPFWEYRFEVPFSSSLNIRLTSGLAEKDGTELAPGVTYTFNGTKSKVNTWQGCELDVSSDNAGPYDAYISELTADETPLVSYLNLHMKLEGLRATAAANKSSDAMGPRVLVVGPSNSGKTSLARMLTGWASRMGRQPVVVNTDPTQGMLSLPGTLSAAVFATLMDITTEWGGTPSSGPAGIPVKLPLAYYYGLEKPEGNMKLFKGLLSRLAAASTARLSEDPDVRSSGMVIDSTAVDTSKPNYDILAHIASEFSVNIIISLGSEQVSGELSRYFLGHKTTLGEDIAVIELDKSGGVVERDSSFMQQVRERVIKEYFFGDARRNLSPGSQNIAFEGVTVWKVIEADTTSDNDNFYDPGATHTSLEKVEPSLMMLNCTVAIMYAGPRDSPEAIRDANIMGFLYVTDVDEKKRRLKVLSPVNARLGDRPLVWGNWPEPMYQVKHAMSSAHSLGADTAWPLFENEPLEGAFEFEHPDGPLETAVVSKAHRPWLFGFRPTGSNRRAVLILGGGGYVQLMIGREGIAVARWLTSLGFQAFVLVHRFPTAQTSPQAPLDDARKALGLMAEKADVPNGIGVCGLSSGGHLAAALLAEFPSVWTSSVPAPPTLAFAIIGYGPISTNAAGRTIVPDKPALEPPEKQALYDAVQPDVQLGAASAPPTFIVYSGSDPVVPVVNAYRLAEGITKAGGAVELHVFADAPHGFGLDTVGLPVSKWPDLCKAWLEQNDLLRA</sequence>
<organism evidence="14 15">
    <name type="scientific">Seiridium cardinale</name>
    <dbReference type="NCBI Taxonomy" id="138064"/>
    <lineage>
        <taxon>Eukaryota</taxon>
        <taxon>Fungi</taxon>
        <taxon>Dikarya</taxon>
        <taxon>Ascomycota</taxon>
        <taxon>Pezizomycotina</taxon>
        <taxon>Sordariomycetes</taxon>
        <taxon>Xylariomycetidae</taxon>
        <taxon>Amphisphaeriales</taxon>
        <taxon>Sporocadaceae</taxon>
        <taxon>Seiridium</taxon>
    </lineage>
</organism>
<dbReference type="InterPro" id="IPR029058">
    <property type="entry name" value="AB_hydrolase_fold"/>
</dbReference>
<comment type="function">
    <text evidence="1">Polynucleotide 5'-kinase involved in rRNA processing.</text>
</comment>
<dbReference type="InterPro" id="IPR032319">
    <property type="entry name" value="CLP1_P"/>
</dbReference>
<feature type="binding site" evidence="9">
    <location>
        <position position="37"/>
    </location>
    <ligand>
        <name>ATP</name>
        <dbReference type="ChEBI" id="CHEBI:30616"/>
    </ligand>
</feature>